<comment type="subcellular location">
    <subcellularLocation>
        <location evidence="1">Cell envelope</location>
    </subcellularLocation>
</comment>
<dbReference type="InterPro" id="IPR050553">
    <property type="entry name" value="Thioredoxin_ResA/DsbE_sf"/>
</dbReference>
<dbReference type="GO" id="GO:0017004">
    <property type="term" value="P:cytochrome complex assembly"/>
    <property type="evidence" value="ECO:0007669"/>
    <property type="project" value="UniProtKB-KW"/>
</dbReference>
<evidence type="ECO:0000256" key="3">
    <source>
        <dbReference type="ARBA" id="ARBA00023157"/>
    </source>
</evidence>
<proteinExistence type="predicted"/>
<evidence type="ECO:0000313" key="7">
    <source>
        <dbReference type="EMBL" id="RUO24048.1"/>
    </source>
</evidence>
<accession>A0A432W3Y8</accession>
<dbReference type="PANTHER" id="PTHR42852:SF6">
    <property type="entry name" value="THIOL:DISULFIDE INTERCHANGE PROTEIN DSBE"/>
    <property type="match status" value="1"/>
</dbReference>
<feature type="domain" description="Thioredoxin" evidence="6">
    <location>
        <begin position="129"/>
        <end position="266"/>
    </location>
</feature>
<evidence type="ECO:0000259" key="6">
    <source>
        <dbReference type="PROSITE" id="PS51352"/>
    </source>
</evidence>
<dbReference type="Pfam" id="PF08534">
    <property type="entry name" value="Redoxin"/>
    <property type="match status" value="1"/>
</dbReference>
<dbReference type="GO" id="GO:0005886">
    <property type="term" value="C:plasma membrane"/>
    <property type="evidence" value="ECO:0007669"/>
    <property type="project" value="InterPro"/>
</dbReference>
<name>A0A432W3Y8_9GAMM</name>
<evidence type="ECO:0000256" key="1">
    <source>
        <dbReference type="ARBA" id="ARBA00004196"/>
    </source>
</evidence>
<dbReference type="EMBL" id="PIPL01000003">
    <property type="protein sequence ID" value="RUO24048.1"/>
    <property type="molecule type" value="Genomic_DNA"/>
</dbReference>
<dbReference type="GO" id="GO:0042158">
    <property type="term" value="P:lipoprotein biosynthetic process"/>
    <property type="evidence" value="ECO:0007669"/>
    <property type="project" value="InterPro"/>
</dbReference>
<dbReference type="RefSeq" id="WP_126804469.1">
    <property type="nucleotide sequence ID" value="NZ_PIPL01000003.1"/>
</dbReference>
<sequence>MSVTAGPFAFATQHLIFLFSCVLALAIAWWLGRRQNVGAADAVFRIIAVALISARLVFVIIYYDSYFSAPWQIFNVRDGGFNLIAGFIAGIAWGLYELRRYPLARKAIATASLGGVTAGVLLSLLFQYQIQQTEFPQASLYNLQQESVNLSQDFAGQPVVINLWASWCPPCVREMPLLEDAAAKWPEVAFLTINQGEDSELVENFLQEQGLNLPHVLLDKNSEISDAIGSYALPTTLFFDSEGRLNTTHIGEFSAATLENAVRKLD</sequence>
<dbReference type="GO" id="GO:0008961">
    <property type="term" value="F:phosphatidylglycerol-prolipoprotein diacylglyceryl transferase activity"/>
    <property type="evidence" value="ECO:0007669"/>
    <property type="project" value="InterPro"/>
</dbReference>
<keyword evidence="3" id="KW-1015">Disulfide bond</keyword>
<dbReference type="InterPro" id="IPR017937">
    <property type="entry name" value="Thioredoxin_CS"/>
</dbReference>
<comment type="caution">
    <text evidence="7">The sequence shown here is derived from an EMBL/GenBank/DDBJ whole genome shotgun (WGS) entry which is preliminary data.</text>
</comment>
<dbReference type="AlphaFoldDB" id="A0A432W3Y8"/>
<feature type="transmembrane region" description="Helical" evidence="5">
    <location>
        <begin position="108"/>
        <end position="128"/>
    </location>
</feature>
<dbReference type="Pfam" id="PF01790">
    <property type="entry name" value="LGT"/>
    <property type="match status" value="1"/>
</dbReference>
<evidence type="ECO:0000313" key="8">
    <source>
        <dbReference type="Proteomes" id="UP000288293"/>
    </source>
</evidence>
<keyword evidence="8" id="KW-1185">Reference proteome</keyword>
<dbReference type="Proteomes" id="UP000288293">
    <property type="component" value="Unassembled WGS sequence"/>
</dbReference>
<dbReference type="SUPFAM" id="SSF52833">
    <property type="entry name" value="Thioredoxin-like"/>
    <property type="match status" value="1"/>
</dbReference>
<organism evidence="7 8">
    <name type="scientific">Aliidiomarina minuta</name>
    <dbReference type="NCBI Taxonomy" id="880057"/>
    <lineage>
        <taxon>Bacteria</taxon>
        <taxon>Pseudomonadati</taxon>
        <taxon>Pseudomonadota</taxon>
        <taxon>Gammaproteobacteria</taxon>
        <taxon>Alteromonadales</taxon>
        <taxon>Idiomarinaceae</taxon>
        <taxon>Aliidiomarina</taxon>
    </lineage>
</organism>
<dbReference type="PROSITE" id="PS00194">
    <property type="entry name" value="THIOREDOXIN_1"/>
    <property type="match status" value="1"/>
</dbReference>
<dbReference type="GO" id="GO:0030313">
    <property type="term" value="C:cell envelope"/>
    <property type="evidence" value="ECO:0007669"/>
    <property type="project" value="UniProtKB-SubCell"/>
</dbReference>
<dbReference type="InterPro" id="IPR001640">
    <property type="entry name" value="Lgt"/>
</dbReference>
<keyword evidence="5" id="KW-1133">Transmembrane helix</keyword>
<keyword evidence="4" id="KW-0676">Redox-active center</keyword>
<feature type="transmembrane region" description="Helical" evidence="5">
    <location>
        <begin position="12"/>
        <end position="31"/>
    </location>
</feature>
<evidence type="ECO:0000256" key="2">
    <source>
        <dbReference type="ARBA" id="ARBA00022748"/>
    </source>
</evidence>
<evidence type="ECO:0000256" key="4">
    <source>
        <dbReference type="ARBA" id="ARBA00023284"/>
    </source>
</evidence>
<dbReference type="Gene3D" id="3.40.30.10">
    <property type="entry name" value="Glutaredoxin"/>
    <property type="match status" value="1"/>
</dbReference>
<dbReference type="OrthoDB" id="9799347at2"/>
<dbReference type="PROSITE" id="PS51352">
    <property type="entry name" value="THIOREDOXIN_2"/>
    <property type="match status" value="1"/>
</dbReference>
<keyword evidence="2" id="KW-0201">Cytochrome c-type biogenesis</keyword>
<dbReference type="PANTHER" id="PTHR42852">
    <property type="entry name" value="THIOL:DISULFIDE INTERCHANGE PROTEIN DSBE"/>
    <property type="match status" value="1"/>
</dbReference>
<evidence type="ECO:0000256" key="5">
    <source>
        <dbReference type="SAM" id="Phobius"/>
    </source>
</evidence>
<dbReference type="InterPro" id="IPR013740">
    <property type="entry name" value="Redoxin"/>
</dbReference>
<feature type="transmembrane region" description="Helical" evidence="5">
    <location>
        <begin position="79"/>
        <end position="96"/>
    </location>
</feature>
<protein>
    <submittedName>
        <fullName evidence="7">Peroxiredoxin</fullName>
    </submittedName>
</protein>
<reference evidence="7 8" key="1">
    <citation type="journal article" date="2011" name="Front. Microbiol.">
        <title>Genomic signatures of strain selection and enhancement in Bacillus atrophaeus var. globigii, a historical biowarfare simulant.</title>
        <authorList>
            <person name="Gibbons H.S."/>
            <person name="Broomall S.M."/>
            <person name="McNew L.A."/>
            <person name="Daligault H."/>
            <person name="Chapman C."/>
            <person name="Bruce D."/>
            <person name="Karavis M."/>
            <person name="Krepps M."/>
            <person name="McGregor P.A."/>
            <person name="Hong C."/>
            <person name="Park K.H."/>
            <person name="Akmal A."/>
            <person name="Feldman A."/>
            <person name="Lin J.S."/>
            <person name="Chang W.E."/>
            <person name="Higgs B.W."/>
            <person name="Demirev P."/>
            <person name="Lindquist J."/>
            <person name="Liem A."/>
            <person name="Fochler E."/>
            <person name="Read T.D."/>
            <person name="Tapia R."/>
            <person name="Johnson S."/>
            <person name="Bishop-Lilly K.A."/>
            <person name="Detter C."/>
            <person name="Han C."/>
            <person name="Sozhamannan S."/>
            <person name="Rosenzweig C.N."/>
            <person name="Skowronski E.W."/>
        </authorList>
    </citation>
    <scope>NUCLEOTIDE SEQUENCE [LARGE SCALE GENOMIC DNA]</scope>
    <source>
        <strain evidence="7 8">MLST1</strain>
    </source>
</reference>
<feature type="transmembrane region" description="Helical" evidence="5">
    <location>
        <begin position="43"/>
        <end position="63"/>
    </location>
</feature>
<keyword evidence="5" id="KW-0812">Transmembrane</keyword>
<dbReference type="InterPro" id="IPR036249">
    <property type="entry name" value="Thioredoxin-like_sf"/>
</dbReference>
<gene>
    <name evidence="7" type="ORF">CWE09_12965</name>
</gene>
<dbReference type="GO" id="GO:0015036">
    <property type="term" value="F:disulfide oxidoreductase activity"/>
    <property type="evidence" value="ECO:0007669"/>
    <property type="project" value="UniProtKB-ARBA"/>
</dbReference>
<keyword evidence="5" id="KW-0472">Membrane</keyword>
<dbReference type="InterPro" id="IPR013766">
    <property type="entry name" value="Thioredoxin_domain"/>
</dbReference>
<dbReference type="CDD" id="cd02966">
    <property type="entry name" value="TlpA_like_family"/>
    <property type="match status" value="1"/>
</dbReference>